<feature type="transmembrane region" description="Helical" evidence="9">
    <location>
        <begin position="273"/>
        <end position="297"/>
    </location>
</feature>
<dbReference type="RefSeq" id="WP_219500436.1">
    <property type="nucleotide sequence ID" value="NZ_JAHXDN010000002.1"/>
</dbReference>
<dbReference type="CDD" id="cd06582">
    <property type="entry name" value="TM_PBP1_LivH_like"/>
    <property type="match status" value="1"/>
</dbReference>
<keyword evidence="11" id="KW-1185">Reference proteome</keyword>
<keyword evidence="4 9" id="KW-0812">Transmembrane</keyword>
<proteinExistence type="inferred from homology"/>
<dbReference type="PANTHER" id="PTHR11795">
    <property type="entry name" value="BRANCHED-CHAIN AMINO ACID TRANSPORT SYSTEM PERMEASE PROTEIN LIVH"/>
    <property type="match status" value="1"/>
</dbReference>
<dbReference type="EMBL" id="JAHXDN010000002">
    <property type="protein sequence ID" value="MBW4707513.1"/>
    <property type="molecule type" value="Genomic_DNA"/>
</dbReference>
<sequence length="308" mass="32766">MEFGPHLLLATLEGAVGAAVLALTALGLSLVFGVMRVVNVAHGEFYMLGAVVAWFVASAMSAHPAFGFMAAVLIAPAMAGLVAILADRLVLKRLHYDPEATIVATIGILYIMQQTALMTFGPEARPVAPPFNTRIPLPWLEYGENGFNLFYPWGLSTTSYKLFVIAAAAVILVSFALFLSRSRFGLIMRATQLDRETALTFGIPVERVYSLVFGLGAALAAFAAVLIVPIQQAHYLMGADPLLLSFIVVIIGGLGSLRGTVVAALLIGMSDGIISVFFSPTLAKILATLLVALVLVFRPQGLYGKKRA</sequence>
<dbReference type="InterPro" id="IPR052157">
    <property type="entry name" value="BCAA_transport_permease"/>
</dbReference>
<feature type="transmembrane region" description="Helical" evidence="9">
    <location>
        <begin position="45"/>
        <end position="62"/>
    </location>
</feature>
<evidence type="ECO:0000256" key="4">
    <source>
        <dbReference type="ARBA" id="ARBA00022692"/>
    </source>
</evidence>
<feature type="transmembrane region" description="Helical" evidence="9">
    <location>
        <begin position="68"/>
        <end position="86"/>
    </location>
</feature>
<accession>A0A9X1FV96</accession>
<comment type="similarity">
    <text evidence="8">Belongs to the binding-protein-dependent transport system permease family. LivHM subfamily.</text>
</comment>
<dbReference type="AlphaFoldDB" id="A0A9X1FV96"/>
<comment type="caution">
    <text evidence="10">The sequence shown here is derived from an EMBL/GenBank/DDBJ whole genome shotgun (WGS) entry which is preliminary data.</text>
</comment>
<reference evidence="10" key="1">
    <citation type="submission" date="2021-07" db="EMBL/GenBank/DDBJ databases">
        <title>Roseobacter insulae sp. nov., isolated from a tidal flat.</title>
        <authorList>
            <person name="Park S."/>
            <person name="Yoon J.-H."/>
        </authorList>
    </citation>
    <scope>NUCLEOTIDE SEQUENCE</scope>
    <source>
        <strain evidence="10">YSTF-M11</strain>
    </source>
</reference>
<dbReference type="GO" id="GO:0022857">
    <property type="term" value="F:transmembrane transporter activity"/>
    <property type="evidence" value="ECO:0007669"/>
    <property type="project" value="InterPro"/>
</dbReference>
<evidence type="ECO:0000256" key="8">
    <source>
        <dbReference type="ARBA" id="ARBA00037998"/>
    </source>
</evidence>
<evidence type="ECO:0000256" key="5">
    <source>
        <dbReference type="ARBA" id="ARBA00022970"/>
    </source>
</evidence>
<feature type="transmembrane region" description="Helical" evidence="9">
    <location>
        <begin position="208"/>
        <end position="230"/>
    </location>
</feature>
<dbReference type="GO" id="GO:0005886">
    <property type="term" value="C:plasma membrane"/>
    <property type="evidence" value="ECO:0007669"/>
    <property type="project" value="UniProtKB-SubCell"/>
</dbReference>
<evidence type="ECO:0000313" key="10">
    <source>
        <dbReference type="EMBL" id="MBW4707513.1"/>
    </source>
</evidence>
<comment type="subcellular location">
    <subcellularLocation>
        <location evidence="1">Cell membrane</location>
        <topology evidence="1">Multi-pass membrane protein</topology>
    </subcellularLocation>
</comment>
<evidence type="ECO:0000256" key="3">
    <source>
        <dbReference type="ARBA" id="ARBA00022475"/>
    </source>
</evidence>
<protein>
    <submittedName>
        <fullName evidence="10">Branched-chain amino acid ABC transporter permease</fullName>
    </submittedName>
</protein>
<evidence type="ECO:0000256" key="1">
    <source>
        <dbReference type="ARBA" id="ARBA00004651"/>
    </source>
</evidence>
<dbReference type="PANTHER" id="PTHR11795:SF447">
    <property type="entry name" value="ABC TRANSPORTER PERMEASE PROTEIN"/>
    <property type="match status" value="1"/>
</dbReference>
<evidence type="ECO:0000256" key="9">
    <source>
        <dbReference type="SAM" id="Phobius"/>
    </source>
</evidence>
<keyword evidence="5" id="KW-0029">Amino-acid transport</keyword>
<organism evidence="10 11">
    <name type="scientific">Roseobacter insulae</name>
    <dbReference type="NCBI Taxonomy" id="2859783"/>
    <lineage>
        <taxon>Bacteria</taxon>
        <taxon>Pseudomonadati</taxon>
        <taxon>Pseudomonadota</taxon>
        <taxon>Alphaproteobacteria</taxon>
        <taxon>Rhodobacterales</taxon>
        <taxon>Roseobacteraceae</taxon>
        <taxon>Roseobacter</taxon>
    </lineage>
</organism>
<evidence type="ECO:0000313" key="11">
    <source>
        <dbReference type="Proteomes" id="UP001138661"/>
    </source>
</evidence>
<gene>
    <name evidence="10" type="ORF">KX928_06920</name>
</gene>
<evidence type="ECO:0000256" key="2">
    <source>
        <dbReference type="ARBA" id="ARBA00022448"/>
    </source>
</evidence>
<dbReference type="InterPro" id="IPR001851">
    <property type="entry name" value="ABC_transp_permease"/>
</dbReference>
<feature type="transmembrane region" description="Helical" evidence="9">
    <location>
        <begin position="242"/>
        <end position="267"/>
    </location>
</feature>
<keyword evidence="7 9" id="KW-0472">Membrane</keyword>
<evidence type="ECO:0000256" key="6">
    <source>
        <dbReference type="ARBA" id="ARBA00022989"/>
    </source>
</evidence>
<keyword evidence="6 9" id="KW-1133">Transmembrane helix</keyword>
<keyword evidence="3" id="KW-1003">Cell membrane</keyword>
<feature type="transmembrane region" description="Helical" evidence="9">
    <location>
        <begin position="15"/>
        <end position="38"/>
    </location>
</feature>
<name>A0A9X1FV96_9RHOB</name>
<keyword evidence="2" id="KW-0813">Transport</keyword>
<dbReference type="GO" id="GO:0006865">
    <property type="term" value="P:amino acid transport"/>
    <property type="evidence" value="ECO:0007669"/>
    <property type="project" value="UniProtKB-KW"/>
</dbReference>
<dbReference type="Pfam" id="PF02653">
    <property type="entry name" value="BPD_transp_2"/>
    <property type="match status" value="1"/>
</dbReference>
<feature type="transmembrane region" description="Helical" evidence="9">
    <location>
        <begin position="160"/>
        <end position="179"/>
    </location>
</feature>
<evidence type="ECO:0000256" key="7">
    <source>
        <dbReference type="ARBA" id="ARBA00023136"/>
    </source>
</evidence>
<dbReference type="Proteomes" id="UP001138661">
    <property type="component" value="Unassembled WGS sequence"/>
</dbReference>